<dbReference type="Proteomes" id="UP001320706">
    <property type="component" value="Unassembled WGS sequence"/>
</dbReference>
<comment type="caution">
    <text evidence="1">The sequence shown here is derived from an EMBL/GenBank/DDBJ whole genome shotgun (WGS) entry which is preliminary data.</text>
</comment>
<dbReference type="EMBL" id="JAMKPW020000029">
    <property type="protein sequence ID" value="KAK8203595.1"/>
    <property type="molecule type" value="Genomic_DNA"/>
</dbReference>
<proteinExistence type="predicted"/>
<dbReference type="EC" id="3.6.1.11" evidence="1"/>
<keyword evidence="2" id="KW-1185">Reference proteome</keyword>
<protein>
    <submittedName>
        <fullName evidence="1">Exopolyphosphatase</fullName>
        <ecNumber evidence="1">3.6.1.11</ecNumber>
    </submittedName>
</protein>
<evidence type="ECO:0000313" key="1">
    <source>
        <dbReference type="EMBL" id="KAK8203595.1"/>
    </source>
</evidence>
<organism evidence="1 2">
    <name type="scientific">Zalaria obscura</name>
    <dbReference type="NCBI Taxonomy" id="2024903"/>
    <lineage>
        <taxon>Eukaryota</taxon>
        <taxon>Fungi</taxon>
        <taxon>Dikarya</taxon>
        <taxon>Ascomycota</taxon>
        <taxon>Pezizomycotina</taxon>
        <taxon>Dothideomycetes</taxon>
        <taxon>Dothideomycetidae</taxon>
        <taxon>Dothideales</taxon>
        <taxon>Zalariaceae</taxon>
        <taxon>Zalaria</taxon>
    </lineage>
</organism>
<accession>A0ACC3SAH8</accession>
<keyword evidence="1" id="KW-0378">Hydrolase</keyword>
<gene>
    <name evidence="1" type="primary">PPX1</name>
    <name evidence="1" type="ORF">M8818_005245</name>
</gene>
<sequence>MAVPRGSLRSFLSRAKSALRSSISNKSPLTLVIGNESADLDSITCSILYAYLQSSAPTAGRQVRLHVPLLNIPRADIALRPELLALLPHANVDADHLITLDDLPDLARIGSELPPDITRWILVDHNALQGTLGSVYSKRVVGVIDHHDDEGKVPQDTGDEPRIITKSGSCTSLVTNYSRDAWDRLSTNALSSGAAHGQDDSLADDSAVTTLWDAQVAHLAMASILIDTHDLTDENKTTDHDRKAVEYLAAKVNMSPRISKDFDRGMFFTKLSDAKRDVDSLSLTDILRKDYKQWSEGDQTLGMSSVVKPVDYLQRKASEATTQQDGKVDVQVSERATTQQDSKVDGAFMGAIKDFAAERNLDIFGIMTTFTADDGSFARELLVISPSETGATSVKKFVDNSSAELKLEEVDGRNEDKTLLRYWRQKNVSCSRKQVAPMLRKAMSMQQ</sequence>
<reference evidence="1" key="1">
    <citation type="submission" date="2024-02" db="EMBL/GenBank/DDBJ databases">
        <title>Metagenome Assembled Genome of Zalaria obscura JY119.</title>
        <authorList>
            <person name="Vighnesh L."/>
            <person name="Jagadeeshwari U."/>
            <person name="Venkata Ramana C."/>
            <person name="Sasikala C."/>
        </authorList>
    </citation>
    <scope>NUCLEOTIDE SEQUENCE</scope>
    <source>
        <strain evidence="1">JY119</strain>
    </source>
</reference>
<name>A0ACC3SAH8_9PEZI</name>
<evidence type="ECO:0000313" key="2">
    <source>
        <dbReference type="Proteomes" id="UP001320706"/>
    </source>
</evidence>